<dbReference type="CDD" id="cd03263">
    <property type="entry name" value="ABC_subfamily_A"/>
    <property type="match status" value="2"/>
</dbReference>
<feature type="region of interest" description="Disordered" evidence="10">
    <location>
        <begin position="1188"/>
        <end position="1209"/>
    </location>
</feature>
<evidence type="ECO:0000313" key="14">
    <source>
        <dbReference type="Proteomes" id="UP000002630"/>
    </source>
</evidence>
<feature type="transmembrane region" description="Helical" evidence="11">
    <location>
        <begin position="321"/>
        <end position="342"/>
    </location>
</feature>
<feature type="transmembrane region" description="Helical" evidence="11">
    <location>
        <begin position="1551"/>
        <end position="1575"/>
    </location>
</feature>
<evidence type="ECO:0000256" key="1">
    <source>
        <dbReference type="ARBA" id="ARBA00004141"/>
    </source>
</evidence>
<dbReference type="SUPFAM" id="SSF52540">
    <property type="entry name" value="P-loop containing nucleoside triphosphate hydrolases"/>
    <property type="match status" value="2"/>
</dbReference>
<dbReference type="InParanoid" id="D7G7Z8"/>
<feature type="compositionally biased region" description="Low complexity" evidence="10">
    <location>
        <begin position="1018"/>
        <end position="1028"/>
    </location>
</feature>
<evidence type="ECO:0000256" key="11">
    <source>
        <dbReference type="SAM" id="Phobius"/>
    </source>
</evidence>
<name>D7G7Z8_ECTSI</name>
<dbReference type="Pfam" id="PF00005">
    <property type="entry name" value="ABC_tran"/>
    <property type="match status" value="2"/>
</dbReference>
<feature type="region of interest" description="Disordered" evidence="10">
    <location>
        <begin position="950"/>
        <end position="979"/>
    </location>
</feature>
<keyword evidence="4 11" id="KW-0812">Transmembrane</keyword>
<dbReference type="Proteomes" id="UP000002630">
    <property type="component" value="Linkage Group LG16"/>
</dbReference>
<feature type="region of interest" description="Disordered" evidence="10">
    <location>
        <begin position="994"/>
        <end position="1046"/>
    </location>
</feature>
<dbReference type="Gene3D" id="3.40.50.300">
    <property type="entry name" value="P-loop containing nucleotide triphosphate hydrolases"/>
    <property type="match status" value="2"/>
</dbReference>
<dbReference type="OMA" id="ITHATFE"/>
<dbReference type="OrthoDB" id="10255969at2759"/>
<dbReference type="STRING" id="2880.D7G7Z8"/>
<dbReference type="InterPro" id="IPR013525">
    <property type="entry name" value="ABC2_TM"/>
</dbReference>
<keyword evidence="5" id="KW-0677">Repeat</keyword>
<dbReference type="InterPro" id="IPR017871">
    <property type="entry name" value="ABC_transporter-like_CS"/>
</dbReference>
<feature type="transmembrane region" description="Helical" evidence="11">
    <location>
        <begin position="1073"/>
        <end position="1094"/>
    </location>
</feature>
<dbReference type="PANTHER" id="PTHR19229:SF36">
    <property type="entry name" value="ATP-BINDING CASSETTE SUB-FAMILY A MEMBER 2"/>
    <property type="match status" value="1"/>
</dbReference>
<dbReference type="PROSITE" id="PS00211">
    <property type="entry name" value="ABC_TRANSPORTER_1"/>
    <property type="match status" value="2"/>
</dbReference>
<feature type="compositionally biased region" description="Basic and acidic residues" evidence="10">
    <location>
        <begin position="955"/>
        <end position="969"/>
    </location>
</feature>
<dbReference type="GO" id="GO:0016887">
    <property type="term" value="F:ATP hydrolysis activity"/>
    <property type="evidence" value="ECO:0007669"/>
    <property type="project" value="InterPro"/>
</dbReference>
<proteinExistence type="inferred from homology"/>
<dbReference type="InterPro" id="IPR026082">
    <property type="entry name" value="ABCA"/>
</dbReference>
<feature type="transmembrane region" description="Helical" evidence="11">
    <location>
        <begin position="491"/>
        <end position="509"/>
    </location>
</feature>
<dbReference type="PROSITE" id="PS50893">
    <property type="entry name" value="ABC_TRANSPORTER_2"/>
    <property type="match status" value="2"/>
</dbReference>
<feature type="region of interest" description="Disordered" evidence="10">
    <location>
        <begin position="279"/>
        <end position="299"/>
    </location>
</feature>
<dbReference type="GO" id="GO:0005319">
    <property type="term" value="F:lipid transporter activity"/>
    <property type="evidence" value="ECO:0007669"/>
    <property type="project" value="TreeGrafter"/>
</dbReference>
<feature type="transmembrane region" description="Helical" evidence="11">
    <location>
        <begin position="459"/>
        <end position="479"/>
    </location>
</feature>
<dbReference type="eggNOG" id="KOG0059">
    <property type="taxonomic scope" value="Eukaryota"/>
</dbReference>
<evidence type="ECO:0000256" key="2">
    <source>
        <dbReference type="ARBA" id="ARBA00008869"/>
    </source>
</evidence>
<evidence type="ECO:0000256" key="8">
    <source>
        <dbReference type="ARBA" id="ARBA00022989"/>
    </source>
</evidence>
<keyword evidence="7" id="KW-0067">ATP-binding</keyword>
<evidence type="ECO:0000256" key="9">
    <source>
        <dbReference type="ARBA" id="ARBA00023136"/>
    </source>
</evidence>
<keyword evidence="8 11" id="KW-1133">Transmembrane helix</keyword>
<feature type="region of interest" description="Disordered" evidence="10">
    <location>
        <begin position="853"/>
        <end position="921"/>
    </location>
</feature>
<dbReference type="GO" id="GO:0140359">
    <property type="term" value="F:ABC-type transporter activity"/>
    <property type="evidence" value="ECO:0007669"/>
    <property type="project" value="InterPro"/>
</dbReference>
<dbReference type="GO" id="GO:0016020">
    <property type="term" value="C:membrane"/>
    <property type="evidence" value="ECO:0007669"/>
    <property type="project" value="UniProtKB-SubCell"/>
</dbReference>
<comment type="subcellular location">
    <subcellularLocation>
        <location evidence="1">Membrane</location>
        <topology evidence="1">Multi-pass membrane protein</topology>
    </subcellularLocation>
</comment>
<dbReference type="SMART" id="SM00382">
    <property type="entry name" value="AAA"/>
    <property type="match status" value="2"/>
</dbReference>
<keyword evidence="9 11" id="KW-0472">Membrane</keyword>
<dbReference type="GO" id="GO:0005524">
    <property type="term" value="F:ATP binding"/>
    <property type="evidence" value="ECO:0007669"/>
    <property type="project" value="UniProtKB-KW"/>
</dbReference>
<feature type="region of interest" description="Disordered" evidence="10">
    <location>
        <begin position="2121"/>
        <end position="2214"/>
    </location>
</feature>
<feature type="compositionally biased region" description="Basic and acidic residues" evidence="10">
    <location>
        <begin position="2195"/>
        <end position="2206"/>
    </location>
</feature>
<dbReference type="Pfam" id="PF12698">
    <property type="entry name" value="ABC2_membrane_3"/>
    <property type="match status" value="1"/>
</dbReference>
<comment type="similarity">
    <text evidence="2">Belongs to the ABC transporter superfamily. ABCA family.</text>
</comment>
<reference evidence="13 14" key="1">
    <citation type="journal article" date="2010" name="Nature">
        <title>The Ectocarpus genome and the independent evolution of multicellularity in brown algae.</title>
        <authorList>
            <person name="Cock J.M."/>
            <person name="Sterck L."/>
            <person name="Rouze P."/>
            <person name="Scornet D."/>
            <person name="Allen A.E."/>
            <person name="Amoutzias G."/>
            <person name="Anthouard V."/>
            <person name="Artiguenave F."/>
            <person name="Aury J.M."/>
            <person name="Badger J.H."/>
            <person name="Beszteri B."/>
            <person name="Billiau K."/>
            <person name="Bonnet E."/>
            <person name="Bothwell J.H."/>
            <person name="Bowler C."/>
            <person name="Boyen C."/>
            <person name="Brownlee C."/>
            <person name="Carrano C.J."/>
            <person name="Charrier B."/>
            <person name="Cho G.Y."/>
            <person name="Coelho S.M."/>
            <person name="Collen J."/>
            <person name="Corre E."/>
            <person name="Da Silva C."/>
            <person name="Delage L."/>
            <person name="Delaroque N."/>
            <person name="Dittami S.M."/>
            <person name="Doulbeau S."/>
            <person name="Elias M."/>
            <person name="Farnham G."/>
            <person name="Gachon C.M."/>
            <person name="Gschloessl B."/>
            <person name="Heesch S."/>
            <person name="Jabbari K."/>
            <person name="Jubin C."/>
            <person name="Kawai H."/>
            <person name="Kimura K."/>
            <person name="Kloareg B."/>
            <person name="Kupper F.C."/>
            <person name="Lang D."/>
            <person name="Le Bail A."/>
            <person name="Leblanc C."/>
            <person name="Lerouge P."/>
            <person name="Lohr M."/>
            <person name="Lopez P.J."/>
            <person name="Martens C."/>
            <person name="Maumus F."/>
            <person name="Michel G."/>
            <person name="Miranda-Saavedra D."/>
            <person name="Morales J."/>
            <person name="Moreau H."/>
            <person name="Motomura T."/>
            <person name="Nagasato C."/>
            <person name="Napoli C.A."/>
            <person name="Nelson D.R."/>
            <person name="Nyvall-Collen P."/>
            <person name="Peters A.F."/>
            <person name="Pommier C."/>
            <person name="Potin P."/>
            <person name="Poulain J."/>
            <person name="Quesneville H."/>
            <person name="Read B."/>
            <person name="Rensing S.A."/>
            <person name="Ritter A."/>
            <person name="Rousvoal S."/>
            <person name="Samanta M."/>
            <person name="Samson G."/>
            <person name="Schroeder D.C."/>
            <person name="Segurens B."/>
            <person name="Strittmatter M."/>
            <person name="Tonon T."/>
            <person name="Tregear J.W."/>
            <person name="Valentin K."/>
            <person name="von Dassow P."/>
            <person name="Yamagishi T."/>
            <person name="Van de Peer Y."/>
            <person name="Wincker P."/>
        </authorList>
    </citation>
    <scope>NUCLEOTIDE SEQUENCE [LARGE SCALE GENOMIC DNA]</scope>
    <source>
        <strain evidence="14">Ec32 / CCAP1310/4</strain>
    </source>
</reference>
<dbReference type="InterPro" id="IPR003439">
    <property type="entry name" value="ABC_transporter-like_ATP-bd"/>
</dbReference>
<feature type="transmembrane region" description="Helical" evidence="11">
    <location>
        <begin position="529"/>
        <end position="551"/>
    </location>
</feature>
<feature type="domain" description="ABC transporter" evidence="12">
    <location>
        <begin position="1763"/>
        <end position="2008"/>
    </location>
</feature>
<accession>D7G7Z8</accession>
<keyword evidence="3" id="KW-0813">Transport</keyword>
<dbReference type="EMBL" id="FN649741">
    <property type="protein sequence ID" value="CBJ27873.1"/>
    <property type="molecule type" value="Genomic_DNA"/>
</dbReference>
<keyword evidence="14" id="KW-1185">Reference proteome</keyword>
<protein>
    <recommendedName>
        <fullName evidence="12">ABC transporter domain-containing protein</fullName>
    </recommendedName>
</protein>
<sequence>MEIEEDRAPNAGAEITALLRRNAIVYSSVRLDLPGGFGRLLPLAHLYSQNPANASLPAVGESSATDGGGAAPNSTVDADEGMGGLDGSGEADGLAFGDVRDIFKEMTGLLDGPCAVPNLDQFVGLGTAVVRDLADNAYASVVNSMESGWVFGNLITQGTLHFAPEREPAVGELVSWLSNTTTGFDRLTHRVHESEDDAVAYALDHLEERTWAVIALDEAADGRVDYTIRVNFTTVPNTNTVVDMIAIGLDPSFRSYYLSGFLTLQTTLDRFMFDRALPAASSPSGEERSEEGSEEPSGGFACVPPDVVGVPFPTAAYDQNLFYAAVGYLLGLAMTMSTMYPLSRLVKGIVEEKESRVRETMRIMGLRVWCHELSWLITGAAVFAFIAVTVAALLSWTFLPLADGSLVLVYMASFTLSEVTEGEIFLAQPLKKSASTGRINNLVLVRVRCSSSTRAQAKLASIAAPCVLFAGVLPRYIFYGSNRHEAPRSKTVASLLSPAAFTFGADFIADYEYAGIGVGWGNYDEGEYSLRTSIAMMFFDAVLYGLLAWYLDKVAVEGLDLRLRVGDITCLLGHNGAGKSTTISMLTGQLGATSGDALVWGHSVRDNLHKVRQSIGICPQHDALMPLLTAREHMEMYMDIKGMSPDLKGPLVTKKLREVGLLEKEHTPSMNLSGGQKRKLSVALALTGSPALCILDEPTSGMDPYSRRFTWDLLRRGRAGRCTLLSTHFMEEADHLGDRVAMLRKGKLRCAGSPLFLKSRFGLGYKLTLVKAGESFEPNSLTSLVLSHVEDAEMLSAAGGEISFRLPREKSQKFPGLFRALEAGREAMGVGGYGVSITSLEEVFLSLEREGKMTDAQQPAQGNGGRQQHASGDGFTREEGVAGTAGGGVPASSRGRGRSLRQRRGFGRDSNAAGGGNKGWWASAAPGQVCEVEMRSMAPATAAVEAEQMPPAGKHSGDGGNDHHDDRPSKAGGAPGYAGFSRDEEELASILAEAQEDDDGPGGDAESPSGATRGGGAAQAAEATSSSAGRREGGAATGSEGRGKGVAAGAGLREQLRWLLWKRRVVAQRDWRGGLYQIVLPAVMVALVLVLLTIDVKLAGPPLAMSAGMFGSPTQVLYTEGDGEGLPEGKTFGNVAEETEAWTRVDGGAGLTAPTSSGLSRFMLETYNTGGMITISSNDGDHVDVSVETDTSDEAAATTPLDGGGGGGGRPPRYGAFVFGDRIPVNLTVDWDSFRENPEMLASALEIVGDDVIPAEGGEFDLQGLVDATGVDEKDLARLIVEGSGRLDQLDQGDQDAVEALLPGAGNTNTSKALEDALAWARGRNWTNEWLVLVDEDPTVRFTEAEYLPQSSQLKLDGVVLSVRVDNQTQDLELGEVKLSVDDVLTALPPGTVRYDQGVLQPNRILTTVMFNSTAPHALPAWVGELTARTFQACATNRGLEGGQASYTVRSHPLPLTATESLEVQTMLSLLVSLLVTIPLCYAPAAFVTFLVRERACKSKRVQLVSGASPLAYWASTYLWDALLFFVLTVLVMLTFAAYGKDASKVFMMRWDALLGTWGLLLSYGLSSLPLSYLYSFAFDGPSAAQISIAGVNFLSGFGFVVAYAVLSTLKRTVKFAAKAQHIFRLFPPYLLGDGLIRVSSEFYVREVMGMDREGGVLAWDVAGRGICYMCLEALAYLGLVLVVEYSPAAGVRAYADRLRLWLGGWSDRDLIEMLRASRGPGEDKDVKEERDKVCRAMARASGGGVVVGEQEQEEEEEEVDTVLISDLTKVYPAPLSSAQQRPKCAVRGLSLGVKRGECFGLLGINGAGKSTTLQILTRDLQATAGKLTVEGKPITSSAVCRLVGYCPQTDPLLPLMTVHETLLFYGGLKGIGSEMMDDDERETALHEAAAATMSAVSLGPTENQTAGTLSGGNKRKLSLAVALIGGPPVLLLDEPSSGMDPGARRSMWEVISSLSRSRSVIVTTHSMEECEAVCDRLGIMVGGRLRCIGTSQHLKGRFGGGYSIEVRCPSESMPKVTEMVGALSPLARLDEMHPSLAKFSVPAAGELGDRPPARTGFGEGVTGEVATGGLSLSKAFETIESRKTELQVWDYSISQATLETIFMSFAKHQEEEVASVPGVQYTDSDAGNVDAGEQHHGLSSGGNSHSGDGDGGGDVRQGRSRSPQLMDVEMGRLGGGKCRSRERDSSQEEEEEEVVHVEEVFRSGEGENAALLV</sequence>
<evidence type="ECO:0000256" key="6">
    <source>
        <dbReference type="ARBA" id="ARBA00022741"/>
    </source>
</evidence>
<feature type="compositionally biased region" description="Low complexity" evidence="10">
    <location>
        <begin position="2138"/>
        <end position="2147"/>
    </location>
</feature>
<evidence type="ECO:0000256" key="3">
    <source>
        <dbReference type="ARBA" id="ARBA00022448"/>
    </source>
</evidence>
<feature type="domain" description="ABC transporter" evidence="12">
    <location>
        <begin position="536"/>
        <end position="770"/>
    </location>
</feature>
<evidence type="ECO:0000256" key="10">
    <source>
        <dbReference type="SAM" id="MobiDB-lite"/>
    </source>
</evidence>
<feature type="transmembrane region" description="Helical" evidence="11">
    <location>
        <begin position="1587"/>
        <end position="1607"/>
    </location>
</feature>
<feature type="transmembrane region" description="Helical" evidence="11">
    <location>
        <begin position="1513"/>
        <end position="1539"/>
    </location>
</feature>
<keyword evidence="6" id="KW-0547">Nucleotide-binding</keyword>
<dbReference type="FunFam" id="3.40.50.300:FF:000335">
    <property type="entry name" value="ATP binding cassette subfamily A member 5"/>
    <property type="match status" value="2"/>
</dbReference>
<feature type="compositionally biased region" description="Basic residues" evidence="10">
    <location>
        <begin position="895"/>
        <end position="905"/>
    </location>
</feature>
<evidence type="ECO:0000259" key="12">
    <source>
        <dbReference type="PROSITE" id="PS50893"/>
    </source>
</evidence>
<feature type="transmembrane region" description="Helical" evidence="11">
    <location>
        <begin position="373"/>
        <end position="399"/>
    </location>
</feature>
<evidence type="ECO:0000256" key="5">
    <source>
        <dbReference type="ARBA" id="ARBA00022737"/>
    </source>
</evidence>
<gene>
    <name evidence="13" type="ORF">Esi_0086_0053</name>
</gene>
<organism evidence="13 14">
    <name type="scientific">Ectocarpus siliculosus</name>
    <name type="common">Brown alga</name>
    <name type="synonym">Conferva siliculosa</name>
    <dbReference type="NCBI Taxonomy" id="2880"/>
    <lineage>
        <taxon>Eukaryota</taxon>
        <taxon>Sar</taxon>
        <taxon>Stramenopiles</taxon>
        <taxon>Ochrophyta</taxon>
        <taxon>PX clade</taxon>
        <taxon>Phaeophyceae</taxon>
        <taxon>Ectocarpales</taxon>
        <taxon>Ectocarpaceae</taxon>
        <taxon>Ectocarpus</taxon>
    </lineage>
</organism>
<feature type="transmembrane region" description="Helical" evidence="11">
    <location>
        <begin position="1467"/>
        <end position="1492"/>
    </location>
</feature>
<evidence type="ECO:0000256" key="7">
    <source>
        <dbReference type="ARBA" id="ARBA00022840"/>
    </source>
</evidence>
<dbReference type="EMBL" id="FN649096">
    <property type="protein sequence ID" value="CBJ27873.1"/>
    <property type="molecule type" value="Genomic_DNA"/>
</dbReference>
<evidence type="ECO:0000313" key="13">
    <source>
        <dbReference type="EMBL" id="CBJ27873.1"/>
    </source>
</evidence>
<dbReference type="InterPro" id="IPR027417">
    <property type="entry name" value="P-loop_NTPase"/>
</dbReference>
<dbReference type="InterPro" id="IPR003593">
    <property type="entry name" value="AAA+_ATPase"/>
</dbReference>
<feature type="compositionally biased region" description="Polar residues" evidence="10">
    <location>
        <begin position="855"/>
        <end position="870"/>
    </location>
</feature>
<evidence type="ECO:0000256" key="4">
    <source>
        <dbReference type="ARBA" id="ARBA00022692"/>
    </source>
</evidence>
<dbReference type="PANTHER" id="PTHR19229">
    <property type="entry name" value="ATP-BINDING CASSETTE TRANSPORTER SUBFAMILY A ABCA"/>
    <property type="match status" value="1"/>
</dbReference>
<feature type="region of interest" description="Disordered" evidence="10">
    <location>
        <begin position="57"/>
        <end position="84"/>
    </location>
</feature>